<dbReference type="GO" id="GO:0046872">
    <property type="term" value="F:metal ion binding"/>
    <property type="evidence" value="ECO:0007669"/>
    <property type="project" value="UniProtKB-KW"/>
</dbReference>
<keyword evidence="5" id="KW-0378">Hydrolase</keyword>
<dbReference type="Gene3D" id="3.40.50.1010">
    <property type="entry name" value="5'-nuclease"/>
    <property type="match status" value="1"/>
</dbReference>
<proteinExistence type="predicted"/>
<dbReference type="PANTHER" id="PTHR11081">
    <property type="entry name" value="FLAP ENDONUCLEASE FAMILY MEMBER"/>
    <property type="match status" value="1"/>
</dbReference>
<keyword evidence="2" id="KW-0255">Endonuclease</keyword>
<dbReference type="InterPro" id="IPR006084">
    <property type="entry name" value="XPG/Rad2"/>
</dbReference>
<dbReference type="InterPro" id="IPR029060">
    <property type="entry name" value="PIN-like_dom_sf"/>
</dbReference>
<dbReference type="OrthoDB" id="26491at2759"/>
<dbReference type="InterPro" id="IPR006086">
    <property type="entry name" value="XPG-I_dom"/>
</dbReference>
<dbReference type="PRINTS" id="PR00853">
    <property type="entry name" value="XPGRADSUPER"/>
</dbReference>
<evidence type="ECO:0000256" key="2">
    <source>
        <dbReference type="ARBA" id="ARBA00022759"/>
    </source>
</evidence>
<keyword evidence="7" id="KW-1185">Reference proteome</keyword>
<keyword evidence="5" id="KW-0540">Nuclease</keyword>
<reference evidence="6" key="2">
    <citation type="submission" date="2020-12" db="EMBL/GenBank/DDBJ databases">
        <title>New Spironucleus salmonicida genome in near-complete chromosomes.</title>
        <authorList>
            <person name="Xu F."/>
            <person name="Kurt Z."/>
            <person name="Jimenez-Gonzalez A."/>
            <person name="Astvaldsson A."/>
            <person name="Andersson J.O."/>
            <person name="Svard S.G."/>
        </authorList>
    </citation>
    <scope>NUCLEOTIDE SEQUENCE</scope>
    <source>
        <strain evidence="6">ATCC 50377</strain>
    </source>
</reference>
<dbReference type="Proteomes" id="UP000018208">
    <property type="component" value="Unassembled WGS sequence"/>
</dbReference>
<dbReference type="SUPFAM" id="SSF88723">
    <property type="entry name" value="PIN domain-like"/>
    <property type="match status" value="1"/>
</dbReference>
<keyword evidence="3" id="KW-0460">Magnesium</keyword>
<protein>
    <submittedName>
        <fullName evidence="5">Exonuclease family protein</fullName>
    </submittedName>
</protein>
<dbReference type="VEuPathDB" id="GiardiaDB:SS50377_27122"/>
<evidence type="ECO:0000256" key="3">
    <source>
        <dbReference type="ARBA" id="ARBA00022842"/>
    </source>
</evidence>
<accession>V6LGT0</accession>
<organism evidence="5">
    <name type="scientific">Spironucleus salmonicida</name>
    <dbReference type="NCBI Taxonomy" id="348837"/>
    <lineage>
        <taxon>Eukaryota</taxon>
        <taxon>Metamonada</taxon>
        <taxon>Diplomonadida</taxon>
        <taxon>Hexamitidae</taxon>
        <taxon>Hexamitinae</taxon>
        <taxon>Spironucleus</taxon>
    </lineage>
</organism>
<dbReference type="EMBL" id="AUWU02000007">
    <property type="protein sequence ID" value="KAH0570830.1"/>
    <property type="molecule type" value="Genomic_DNA"/>
</dbReference>
<dbReference type="AlphaFoldDB" id="V6LGT0"/>
<sequence length="435" mass="50652">MGIKKLTGLLPQTPIPYGYFINKTIAIDFYNFAFISAPYTGYDLIVRDNVQSFYIFFNSLIKKIMKYRNAKVIICQDGQLLAGKAPVSLPRMQKREKIRKSITKNTKRKRAQKLTSKGFNITKLQCQKVFELLKKDFPEDRFSVICAPYEADFQIDYFVKSGMIDCVLSNDSDMPLLGVDVITHFGSKSQMLISKTDMEMFISKYGGMDSMFKCCLLMGNDYYPGHNKPMDDIYQQLLDNNFDLLKTAFALNQNNSRYSDGQLVKTLFLAYAIQYYPCIFDFSKKQITHLRQISKEDQEVFRTCFGKDIVGKESSDEKIIMQISGYALNSSKKIKSLQFFKNIFENSLKKMYRQPKQFNLTDFSILNILKCVKVEGTIYRYEDKQFDLSEPALYAHYLFQQSIQEQLQFNFNEKIPENYIHIDLSTEIDKESSME</sequence>
<evidence type="ECO:0000313" key="6">
    <source>
        <dbReference type="EMBL" id="KAH0570830.1"/>
    </source>
</evidence>
<evidence type="ECO:0000313" key="5">
    <source>
        <dbReference type="EMBL" id="EST43750.1"/>
    </source>
</evidence>
<feature type="domain" description="XPG-I" evidence="4">
    <location>
        <begin position="142"/>
        <end position="221"/>
    </location>
</feature>
<dbReference type="EMBL" id="KI546134">
    <property type="protein sequence ID" value="EST43750.1"/>
    <property type="molecule type" value="Genomic_DNA"/>
</dbReference>
<evidence type="ECO:0000256" key="1">
    <source>
        <dbReference type="ARBA" id="ARBA00022723"/>
    </source>
</evidence>
<evidence type="ECO:0000313" key="7">
    <source>
        <dbReference type="Proteomes" id="UP000018208"/>
    </source>
</evidence>
<keyword evidence="5" id="KW-0269">Exonuclease</keyword>
<gene>
    <name evidence="5" type="ORF">SS50377_16485</name>
    <name evidence="6" type="ORF">SS50377_27122</name>
</gene>
<dbReference type="GO" id="GO:0004527">
    <property type="term" value="F:exonuclease activity"/>
    <property type="evidence" value="ECO:0007669"/>
    <property type="project" value="UniProtKB-KW"/>
</dbReference>
<evidence type="ECO:0000259" key="4">
    <source>
        <dbReference type="Pfam" id="PF00867"/>
    </source>
</evidence>
<dbReference type="Pfam" id="PF00867">
    <property type="entry name" value="XPG_I"/>
    <property type="match status" value="1"/>
</dbReference>
<dbReference type="GO" id="GO:0017108">
    <property type="term" value="F:5'-flap endonuclease activity"/>
    <property type="evidence" value="ECO:0007669"/>
    <property type="project" value="TreeGrafter"/>
</dbReference>
<keyword evidence="1" id="KW-0479">Metal-binding</keyword>
<name>V6LGT0_9EUKA</name>
<dbReference type="PANTHER" id="PTHR11081:SF9">
    <property type="entry name" value="FLAP ENDONUCLEASE 1"/>
    <property type="match status" value="1"/>
</dbReference>
<reference evidence="5 6" key="1">
    <citation type="journal article" date="2014" name="PLoS Genet.">
        <title>The Genome of Spironucleus salmonicida Highlights a Fish Pathogen Adapted to Fluctuating Environments.</title>
        <authorList>
            <person name="Xu F."/>
            <person name="Jerlstrom-Hultqvist J."/>
            <person name="Einarsson E."/>
            <person name="Astvaldsson A."/>
            <person name="Svard S.G."/>
            <person name="Andersson J.O."/>
        </authorList>
    </citation>
    <scope>NUCLEOTIDE SEQUENCE</scope>
    <source>
        <strain evidence="6">ATCC 50377</strain>
    </source>
</reference>